<dbReference type="PANTHER" id="PTHR46470">
    <property type="entry name" value="N-ACYLNEURAMINATE-9-PHOSPHATASE"/>
    <property type="match status" value="1"/>
</dbReference>
<dbReference type="SFLD" id="SFLDS00003">
    <property type="entry name" value="Haloacid_Dehalogenase"/>
    <property type="match status" value="1"/>
</dbReference>
<dbReference type="KEGG" id="tuz:TUZN_0127"/>
<keyword evidence="3" id="KW-0460">Magnesium</keyword>
<dbReference type="eggNOG" id="arCOG02291">
    <property type="taxonomic scope" value="Archaea"/>
</dbReference>
<evidence type="ECO:0000313" key="5">
    <source>
        <dbReference type="Proteomes" id="UP000008138"/>
    </source>
</evidence>
<evidence type="ECO:0000256" key="3">
    <source>
        <dbReference type="ARBA" id="ARBA00022842"/>
    </source>
</evidence>
<proteinExistence type="predicted"/>
<evidence type="ECO:0000313" key="4">
    <source>
        <dbReference type="EMBL" id="AEA11629.1"/>
    </source>
</evidence>
<dbReference type="GeneID" id="10359678"/>
<reference key="2">
    <citation type="submission" date="2011-03" db="EMBL/GenBank/DDBJ databases">
        <title>Complete genome sequence of the thermoacidophilic crenarchaeon Thermoproteus uzoniensis 768-20.</title>
        <authorList>
            <person name="Mardanov A.V."/>
            <person name="Gumerov V.M."/>
            <person name="Beletsky A.V."/>
            <person name="Prokofeva M.I."/>
            <person name="Bonch-Osmolovskaya E.A."/>
            <person name="Ravin N.V."/>
            <person name="Skryabin K.G."/>
        </authorList>
    </citation>
    <scope>NUCLEOTIDE SEQUENCE</scope>
    <source>
        <strain>768-20</strain>
    </source>
</reference>
<dbReference type="PANTHER" id="PTHR46470:SF2">
    <property type="entry name" value="GLYCERALDEHYDE 3-PHOSPHATE PHOSPHATASE"/>
    <property type="match status" value="1"/>
</dbReference>
<organism evidence="4 5">
    <name type="scientific">Thermoproteus uzoniensis (strain 768-20)</name>
    <dbReference type="NCBI Taxonomy" id="999630"/>
    <lineage>
        <taxon>Archaea</taxon>
        <taxon>Thermoproteota</taxon>
        <taxon>Thermoprotei</taxon>
        <taxon>Thermoproteales</taxon>
        <taxon>Thermoproteaceae</taxon>
        <taxon>Thermoproteus</taxon>
    </lineage>
</organism>
<dbReference type="OrthoDB" id="31229at2157"/>
<dbReference type="InterPro" id="IPR023214">
    <property type="entry name" value="HAD_sf"/>
</dbReference>
<dbReference type="Pfam" id="PF00702">
    <property type="entry name" value="Hydrolase"/>
    <property type="match status" value="1"/>
</dbReference>
<reference evidence="4 5" key="1">
    <citation type="journal article" date="2011" name="J. Bacteriol.">
        <title>Complete genome sequence of the thermoacidophilic crenarchaeon Thermoproteus uzoniensis 768-20.</title>
        <authorList>
            <person name="Mardanov A.V."/>
            <person name="Gumerov V.M."/>
            <person name="Beletsky A.V."/>
            <person name="Prokofeva M.I."/>
            <person name="Bonch-Osmolovskaya E.A."/>
            <person name="Ravin N.V."/>
            <person name="Skryabin K.G."/>
        </authorList>
    </citation>
    <scope>NUCLEOTIDE SEQUENCE [LARGE SCALE GENOMIC DNA]</scope>
    <source>
        <strain evidence="4 5">768-20</strain>
    </source>
</reference>
<dbReference type="GO" id="GO:0016791">
    <property type="term" value="F:phosphatase activity"/>
    <property type="evidence" value="ECO:0007669"/>
    <property type="project" value="TreeGrafter"/>
</dbReference>
<dbReference type="Proteomes" id="UP000008138">
    <property type="component" value="Chromosome"/>
</dbReference>
<keyword evidence="1" id="KW-0479">Metal-binding</keyword>
<keyword evidence="2" id="KW-0378">Hydrolase</keyword>
<dbReference type="Gene3D" id="3.40.50.1000">
    <property type="entry name" value="HAD superfamily/HAD-like"/>
    <property type="match status" value="1"/>
</dbReference>
<keyword evidence="5" id="KW-1185">Reference proteome</keyword>
<dbReference type="HOGENOM" id="CLU_045011_8_3_2"/>
<dbReference type="InterPro" id="IPR051400">
    <property type="entry name" value="HAD-like_hydrolase"/>
</dbReference>
<evidence type="ECO:0000256" key="1">
    <source>
        <dbReference type="ARBA" id="ARBA00022723"/>
    </source>
</evidence>
<evidence type="ECO:0000256" key="2">
    <source>
        <dbReference type="ARBA" id="ARBA00022801"/>
    </source>
</evidence>
<dbReference type="EMBL" id="CP002590">
    <property type="protein sequence ID" value="AEA11629.1"/>
    <property type="molecule type" value="Genomic_DNA"/>
</dbReference>
<gene>
    <name evidence="4" type="ordered locus">TUZN_0127</name>
</gene>
<name>F2L1F9_THEU7</name>
<dbReference type="InterPro" id="IPR036412">
    <property type="entry name" value="HAD-like_sf"/>
</dbReference>
<dbReference type="RefSeq" id="WP_013678965.1">
    <property type="nucleotide sequence ID" value="NC_015315.1"/>
</dbReference>
<dbReference type="SUPFAM" id="SSF56784">
    <property type="entry name" value="HAD-like"/>
    <property type="match status" value="1"/>
</dbReference>
<dbReference type="STRING" id="999630.TUZN_0127"/>
<protein>
    <submittedName>
        <fullName evidence="4">2-haloalkanoic acid dehalogenase, putative</fullName>
    </submittedName>
</protein>
<sequence length="236" mass="26833">MIKAVLFDFDGTLVDDSDAKKRAQFAVAKFLTERYGVRLHKTADLIAQIDEEMDERQIYSREERWRELFKRLGLLYDEEIGASLTDMYFSEYLRASRPFKDALVLLHFLKGRVKLGIVTDTDGVPGLKRERLRRSGVPLELFDVVVVAGEDTGFTKPSATPFSFAMAKLGVGPWQAVYVGDKAYADVPGAREAGMYTVIIRRGRQSEPRSPEQRPDLVLGSLAQLQFALRWPERRL</sequence>
<dbReference type="AlphaFoldDB" id="F2L1F9"/>
<dbReference type="GO" id="GO:0046872">
    <property type="term" value="F:metal ion binding"/>
    <property type="evidence" value="ECO:0007669"/>
    <property type="project" value="UniProtKB-KW"/>
</dbReference>
<accession>F2L1F9</accession>
<dbReference type="SFLD" id="SFLDG01129">
    <property type="entry name" value="C1.5:_HAD__Beta-PGM__Phosphata"/>
    <property type="match status" value="1"/>
</dbReference>
<dbReference type="Gene3D" id="1.20.120.710">
    <property type="entry name" value="Haloacid dehalogenase hydrolase-like domain"/>
    <property type="match status" value="1"/>
</dbReference>